<proteinExistence type="predicted"/>
<name>A0A8J2Q7F0_9HEXA</name>
<comment type="caution">
    <text evidence="1">The sequence shown here is derived from an EMBL/GenBank/DDBJ whole genome shotgun (WGS) entry which is preliminary data.</text>
</comment>
<sequence length="115" mass="13040">TYRNKGNTSTKNITQIQDDLISVQNEDQLLSPYNLSSVPNEEYLLDGSTTLTCTDFNAESEALRNQIASQPPDHQDTLVKKHQVRYNEAHKLYNEVLQIQIKLLGPGHSDSLRTK</sequence>
<evidence type="ECO:0000313" key="2">
    <source>
        <dbReference type="Proteomes" id="UP000708208"/>
    </source>
</evidence>
<evidence type="ECO:0000313" key="1">
    <source>
        <dbReference type="EMBL" id="CAG7838321.1"/>
    </source>
</evidence>
<gene>
    <name evidence="1" type="ORF">AFUS01_LOCUS47304</name>
</gene>
<dbReference type="Proteomes" id="UP000708208">
    <property type="component" value="Unassembled WGS sequence"/>
</dbReference>
<accession>A0A8J2Q7F0</accession>
<dbReference type="AlphaFoldDB" id="A0A8J2Q7F0"/>
<dbReference type="EMBL" id="CAJVCH010571709">
    <property type="protein sequence ID" value="CAG7838321.1"/>
    <property type="molecule type" value="Genomic_DNA"/>
</dbReference>
<feature type="non-terminal residue" evidence="1">
    <location>
        <position position="115"/>
    </location>
</feature>
<organism evidence="1 2">
    <name type="scientific">Allacma fusca</name>
    <dbReference type="NCBI Taxonomy" id="39272"/>
    <lineage>
        <taxon>Eukaryota</taxon>
        <taxon>Metazoa</taxon>
        <taxon>Ecdysozoa</taxon>
        <taxon>Arthropoda</taxon>
        <taxon>Hexapoda</taxon>
        <taxon>Collembola</taxon>
        <taxon>Symphypleona</taxon>
        <taxon>Sminthuridae</taxon>
        <taxon>Allacma</taxon>
    </lineage>
</organism>
<reference evidence="1" key="1">
    <citation type="submission" date="2021-06" db="EMBL/GenBank/DDBJ databases">
        <authorList>
            <person name="Hodson N. C."/>
            <person name="Mongue J. A."/>
            <person name="Jaron S. K."/>
        </authorList>
    </citation>
    <scope>NUCLEOTIDE SEQUENCE</scope>
</reference>
<feature type="non-terminal residue" evidence="1">
    <location>
        <position position="1"/>
    </location>
</feature>
<protein>
    <submittedName>
        <fullName evidence="1">Uncharacterized protein</fullName>
    </submittedName>
</protein>
<keyword evidence="2" id="KW-1185">Reference proteome</keyword>